<dbReference type="Gene3D" id="2.60.120.10">
    <property type="entry name" value="Jelly Rolls"/>
    <property type="match status" value="1"/>
</dbReference>
<dbReference type="Pfam" id="PF12833">
    <property type="entry name" value="HTH_18"/>
    <property type="match status" value="1"/>
</dbReference>
<keyword evidence="3" id="KW-0010">Activator</keyword>
<proteinExistence type="predicted"/>
<dbReference type="SUPFAM" id="SSF51215">
    <property type="entry name" value="Regulatory protein AraC"/>
    <property type="match status" value="1"/>
</dbReference>
<sequence length="278" mass="31953">MMTDPRNPLFWRDPRMPHVELRRVEDGRKVCYALHSHTQWSLGAITAGESTFRYRDDRYHVSAGTLVMMNPDWAHACNPIDNRPWAYLMLYVDADWLTELRYQAGLLEAPRWQDIATAVIPDPEWYEGYCHMAACLLDPRRDLLDKQTLVVEYLSALMHELADQPTQPLPMAPATLQELAAYLDEHAAQDLSLDALCQRTGYSPGHLIRAFKQHFGFTPHAYLINRRIQLGQRELKGGTPIAEAALNAGFADQPHFQRTFKRLVAATPNQYRQPSREQ</sequence>
<dbReference type="PANTHER" id="PTHR46796:SF2">
    <property type="entry name" value="TRANSCRIPTIONAL REGULATORY PROTEIN"/>
    <property type="match status" value="1"/>
</dbReference>
<dbReference type="SUPFAM" id="SSF46689">
    <property type="entry name" value="Homeodomain-like"/>
    <property type="match status" value="2"/>
</dbReference>
<dbReference type="SMART" id="SM00342">
    <property type="entry name" value="HTH_ARAC"/>
    <property type="match status" value="1"/>
</dbReference>
<evidence type="ECO:0000256" key="2">
    <source>
        <dbReference type="ARBA" id="ARBA00023125"/>
    </source>
</evidence>
<keyword evidence="4" id="KW-0804">Transcription</keyword>
<dbReference type="AlphaFoldDB" id="A0A2N7TJZ5"/>
<protein>
    <submittedName>
        <fullName evidence="6">AraC family transcriptional regulator</fullName>
    </submittedName>
</protein>
<evidence type="ECO:0000313" key="7">
    <source>
        <dbReference type="Proteomes" id="UP000235346"/>
    </source>
</evidence>
<dbReference type="InterPro" id="IPR050204">
    <property type="entry name" value="AraC_XylS_family_regulators"/>
</dbReference>
<name>A0A2N7TJZ5_9GAMM</name>
<keyword evidence="1" id="KW-0805">Transcription regulation</keyword>
<dbReference type="PANTHER" id="PTHR46796">
    <property type="entry name" value="HTH-TYPE TRANSCRIPTIONAL ACTIVATOR RHAS-RELATED"/>
    <property type="match status" value="1"/>
</dbReference>
<dbReference type="InterPro" id="IPR014710">
    <property type="entry name" value="RmlC-like_jellyroll"/>
</dbReference>
<comment type="caution">
    <text evidence="6">The sequence shown here is derived from an EMBL/GenBank/DDBJ whole genome shotgun (WGS) entry which is preliminary data.</text>
</comment>
<evidence type="ECO:0000313" key="6">
    <source>
        <dbReference type="EMBL" id="PMR68507.1"/>
    </source>
</evidence>
<dbReference type="Pfam" id="PF02311">
    <property type="entry name" value="AraC_binding"/>
    <property type="match status" value="1"/>
</dbReference>
<organism evidence="6 7">
    <name type="scientific">Halomonas heilongjiangensis</name>
    <dbReference type="NCBI Taxonomy" id="1387883"/>
    <lineage>
        <taxon>Bacteria</taxon>
        <taxon>Pseudomonadati</taxon>
        <taxon>Pseudomonadota</taxon>
        <taxon>Gammaproteobacteria</taxon>
        <taxon>Oceanospirillales</taxon>
        <taxon>Halomonadaceae</taxon>
        <taxon>Halomonas</taxon>
    </lineage>
</organism>
<dbReference type="InterPro" id="IPR018060">
    <property type="entry name" value="HTH_AraC"/>
</dbReference>
<dbReference type="GO" id="GO:0003700">
    <property type="term" value="F:DNA-binding transcription factor activity"/>
    <property type="evidence" value="ECO:0007669"/>
    <property type="project" value="InterPro"/>
</dbReference>
<dbReference type="GO" id="GO:0043565">
    <property type="term" value="F:sequence-specific DNA binding"/>
    <property type="evidence" value="ECO:0007669"/>
    <property type="project" value="InterPro"/>
</dbReference>
<dbReference type="PROSITE" id="PS01124">
    <property type="entry name" value="HTH_ARAC_FAMILY_2"/>
    <property type="match status" value="1"/>
</dbReference>
<evidence type="ECO:0000256" key="1">
    <source>
        <dbReference type="ARBA" id="ARBA00023015"/>
    </source>
</evidence>
<dbReference type="EMBL" id="PNRE01000065">
    <property type="protein sequence ID" value="PMR68507.1"/>
    <property type="molecule type" value="Genomic_DNA"/>
</dbReference>
<keyword evidence="7" id="KW-1185">Reference proteome</keyword>
<evidence type="ECO:0000256" key="4">
    <source>
        <dbReference type="ARBA" id="ARBA00023163"/>
    </source>
</evidence>
<dbReference type="InterPro" id="IPR003313">
    <property type="entry name" value="AraC-bd"/>
</dbReference>
<reference evidence="6 7" key="1">
    <citation type="submission" date="2018-01" db="EMBL/GenBank/DDBJ databases">
        <title>Halomonas endophytica sp. nov., isolated from storage liquid in the stems of Populus euphratica.</title>
        <authorList>
            <person name="Chen C."/>
        </authorList>
    </citation>
    <scope>NUCLEOTIDE SEQUENCE [LARGE SCALE GENOMIC DNA]</scope>
    <source>
        <strain evidence="6 7">DSM 26881</strain>
    </source>
</reference>
<dbReference type="OrthoDB" id="9809338at2"/>
<keyword evidence="2" id="KW-0238">DNA-binding</keyword>
<dbReference type="Proteomes" id="UP000235346">
    <property type="component" value="Unassembled WGS sequence"/>
</dbReference>
<dbReference type="InterPro" id="IPR037923">
    <property type="entry name" value="HTH-like"/>
</dbReference>
<dbReference type="PRINTS" id="PR00032">
    <property type="entry name" value="HTHARAC"/>
</dbReference>
<feature type="domain" description="HTH araC/xylS-type" evidence="5">
    <location>
        <begin position="177"/>
        <end position="274"/>
    </location>
</feature>
<evidence type="ECO:0000259" key="5">
    <source>
        <dbReference type="PROSITE" id="PS01124"/>
    </source>
</evidence>
<evidence type="ECO:0000256" key="3">
    <source>
        <dbReference type="ARBA" id="ARBA00023159"/>
    </source>
</evidence>
<dbReference type="Gene3D" id="1.10.10.60">
    <property type="entry name" value="Homeodomain-like"/>
    <property type="match status" value="1"/>
</dbReference>
<accession>A0A2N7TJZ5</accession>
<dbReference type="PROSITE" id="PS00041">
    <property type="entry name" value="HTH_ARAC_FAMILY_1"/>
    <property type="match status" value="1"/>
</dbReference>
<dbReference type="InterPro" id="IPR009057">
    <property type="entry name" value="Homeodomain-like_sf"/>
</dbReference>
<dbReference type="InterPro" id="IPR018062">
    <property type="entry name" value="HTH_AraC-typ_CS"/>
</dbReference>
<dbReference type="InterPro" id="IPR020449">
    <property type="entry name" value="Tscrpt_reg_AraC-type_HTH"/>
</dbReference>
<gene>
    <name evidence="6" type="ORF">C1H66_14760</name>
</gene>